<evidence type="ECO:0000256" key="1">
    <source>
        <dbReference type="ARBA" id="ARBA00004123"/>
    </source>
</evidence>
<accession>A0A4Y9ZD13</accession>
<evidence type="ECO:0000256" key="6">
    <source>
        <dbReference type="ARBA" id="ARBA00023242"/>
    </source>
</evidence>
<dbReference type="GO" id="GO:0044773">
    <property type="term" value="P:mitotic DNA damage checkpoint signaling"/>
    <property type="evidence" value="ECO:0007669"/>
    <property type="project" value="TreeGrafter"/>
</dbReference>
<keyword evidence="9" id="KW-1185">Reference proteome</keyword>
<evidence type="ECO:0000256" key="2">
    <source>
        <dbReference type="ARBA" id="ARBA00022723"/>
    </source>
</evidence>
<dbReference type="EMBL" id="SEOQ01000027">
    <property type="protein sequence ID" value="TFY72040.1"/>
    <property type="molecule type" value="Genomic_DNA"/>
</dbReference>
<sequence length="284" mass="31954">MSDIRALLKAKRQEVRISHPYAAYSTSGQLRCTVCGTAVKHAEAWEGHLGSKGHRTGVMRLKEEEKRRQAEEEARRVEEEHAAAKRKAEDEEEDEEEGEGEDGRQAKRQKTEEREEAGSSRPGGFPADFFSDPSRAPPVQDGDEDEGANEEGGAAAEPAKPKTAIDEEWEAFQKSVLTASEDAAIDTKEKYERATVFAEPELVSTTEGMPVDAEGAGPTERDKKLSEEEERQRKMQDERELIMDRLLEEERAQEEADSRVTLLKGRLDMLKKQRELARTKKART</sequence>
<feature type="compositionally biased region" description="Acidic residues" evidence="7">
    <location>
        <begin position="90"/>
        <end position="100"/>
    </location>
</feature>
<gene>
    <name evidence="8" type="ORF">EVG20_g964</name>
</gene>
<dbReference type="GO" id="GO:0008270">
    <property type="term" value="F:zinc ion binding"/>
    <property type="evidence" value="ECO:0007669"/>
    <property type="project" value="UniProtKB-KW"/>
</dbReference>
<feature type="compositionally biased region" description="Basic and acidic residues" evidence="7">
    <location>
        <begin position="219"/>
        <end position="238"/>
    </location>
</feature>
<dbReference type="STRING" id="205917.A0A4Y9ZD13"/>
<dbReference type="Proteomes" id="UP000298327">
    <property type="component" value="Unassembled WGS sequence"/>
</dbReference>
<dbReference type="AlphaFoldDB" id="A0A4Y9ZD13"/>
<proteinExistence type="predicted"/>
<evidence type="ECO:0000256" key="7">
    <source>
        <dbReference type="SAM" id="MobiDB-lite"/>
    </source>
</evidence>
<dbReference type="GO" id="GO:0033260">
    <property type="term" value="P:nuclear DNA replication"/>
    <property type="evidence" value="ECO:0007669"/>
    <property type="project" value="TreeGrafter"/>
</dbReference>
<keyword evidence="5" id="KW-0175">Coiled coil</keyword>
<dbReference type="InterPro" id="IPR040050">
    <property type="entry name" value="ZNF830-like"/>
</dbReference>
<name>A0A4Y9ZD13_9AGAM</name>
<evidence type="ECO:0000313" key="8">
    <source>
        <dbReference type="EMBL" id="TFY72040.1"/>
    </source>
</evidence>
<dbReference type="PANTHER" id="PTHR13278">
    <property type="entry name" value="ZINC FINGER PROTEIN 830"/>
    <property type="match status" value="1"/>
</dbReference>
<evidence type="ECO:0000313" key="9">
    <source>
        <dbReference type="Proteomes" id="UP000298327"/>
    </source>
</evidence>
<keyword evidence="4" id="KW-0862">Zinc</keyword>
<dbReference type="GO" id="GO:0003676">
    <property type="term" value="F:nucleic acid binding"/>
    <property type="evidence" value="ECO:0007669"/>
    <property type="project" value="InterPro"/>
</dbReference>
<organism evidence="8 9">
    <name type="scientific">Dentipellis fragilis</name>
    <dbReference type="NCBI Taxonomy" id="205917"/>
    <lineage>
        <taxon>Eukaryota</taxon>
        <taxon>Fungi</taxon>
        <taxon>Dikarya</taxon>
        <taxon>Basidiomycota</taxon>
        <taxon>Agaricomycotina</taxon>
        <taxon>Agaricomycetes</taxon>
        <taxon>Russulales</taxon>
        <taxon>Hericiaceae</taxon>
        <taxon>Dentipellis</taxon>
    </lineage>
</organism>
<evidence type="ECO:0000256" key="4">
    <source>
        <dbReference type="ARBA" id="ARBA00022833"/>
    </source>
</evidence>
<protein>
    <submittedName>
        <fullName evidence="8">Uncharacterized protein</fullName>
    </submittedName>
</protein>
<dbReference type="Gene3D" id="3.30.160.60">
    <property type="entry name" value="Classic Zinc Finger"/>
    <property type="match status" value="1"/>
</dbReference>
<dbReference type="GO" id="GO:0033314">
    <property type="term" value="P:mitotic DNA replication checkpoint signaling"/>
    <property type="evidence" value="ECO:0007669"/>
    <property type="project" value="TreeGrafter"/>
</dbReference>
<dbReference type="OrthoDB" id="77607at2759"/>
<feature type="region of interest" description="Disordered" evidence="7">
    <location>
        <begin position="49"/>
        <end position="167"/>
    </location>
</feature>
<keyword evidence="3" id="KW-0863">Zinc-finger</keyword>
<dbReference type="PANTHER" id="PTHR13278:SF0">
    <property type="entry name" value="ZINC FINGER PROTEIN 830"/>
    <property type="match status" value="1"/>
</dbReference>
<evidence type="ECO:0000256" key="5">
    <source>
        <dbReference type="ARBA" id="ARBA00023054"/>
    </source>
</evidence>
<dbReference type="SUPFAM" id="SSF57667">
    <property type="entry name" value="beta-beta-alpha zinc fingers"/>
    <property type="match status" value="1"/>
</dbReference>
<dbReference type="GO" id="GO:0005681">
    <property type="term" value="C:spliceosomal complex"/>
    <property type="evidence" value="ECO:0007669"/>
    <property type="project" value="InterPro"/>
</dbReference>
<keyword evidence="2" id="KW-0479">Metal-binding</keyword>
<feature type="region of interest" description="Disordered" evidence="7">
    <location>
        <begin position="199"/>
        <end position="238"/>
    </location>
</feature>
<keyword evidence="6" id="KW-0539">Nucleus</keyword>
<comment type="subcellular location">
    <subcellularLocation>
        <location evidence="1">Nucleus</location>
    </subcellularLocation>
</comment>
<evidence type="ECO:0000256" key="3">
    <source>
        <dbReference type="ARBA" id="ARBA00022771"/>
    </source>
</evidence>
<feature type="compositionally biased region" description="Basic and acidic residues" evidence="7">
    <location>
        <begin position="101"/>
        <end position="118"/>
    </location>
</feature>
<feature type="compositionally biased region" description="Basic and acidic residues" evidence="7">
    <location>
        <begin position="60"/>
        <end position="89"/>
    </location>
</feature>
<dbReference type="InterPro" id="IPR036236">
    <property type="entry name" value="Znf_C2H2_sf"/>
</dbReference>
<reference evidence="8 9" key="1">
    <citation type="submission" date="2019-02" db="EMBL/GenBank/DDBJ databases">
        <title>Genome sequencing of the rare red list fungi Dentipellis fragilis.</title>
        <authorList>
            <person name="Buettner E."/>
            <person name="Kellner H."/>
        </authorList>
    </citation>
    <scope>NUCLEOTIDE SEQUENCE [LARGE SCALE GENOMIC DNA]</scope>
    <source>
        <strain evidence="8 9">DSM 105465</strain>
    </source>
</reference>
<comment type="caution">
    <text evidence="8">The sequence shown here is derived from an EMBL/GenBank/DDBJ whole genome shotgun (WGS) entry which is preliminary data.</text>
</comment>